<evidence type="ECO:0000313" key="1">
    <source>
        <dbReference type="EMBL" id="MBA0870577.1"/>
    </source>
</evidence>
<dbReference type="AlphaFoldDB" id="A0A7J9MI82"/>
<gene>
    <name evidence="1" type="ORF">Goshw_014383</name>
</gene>
<comment type="caution">
    <text evidence="1">The sequence shown here is derived from an EMBL/GenBank/DDBJ whole genome shotgun (WGS) entry which is preliminary data.</text>
</comment>
<protein>
    <recommendedName>
        <fullName evidence="3">Reverse transcriptase</fullName>
    </recommendedName>
</protein>
<sequence>MACQFGNFIGTFMEHHTALISRETGGGLLFDAGNIWNTGGGVYVGYFIKGSIKEGLMIMGKEGVFRGTNLEVNIELGSDMEDNPLEVVDRNKKQRTHAGNLNGHINGVANSAWWGLFLGYNVKHRTYVFSDHCPVLVDTISNDRSWMVREQNWFQLSADWVIEDTCEEGIDKLEWGMGNRRREDGLHIVVGNKISDNIIIAYELLHALKKKKSGSRGLFTLKLDMSKVYDKVE</sequence>
<dbReference type="Proteomes" id="UP000593576">
    <property type="component" value="Unassembled WGS sequence"/>
</dbReference>
<dbReference type="EMBL" id="JABFAF010000011">
    <property type="protein sequence ID" value="MBA0870577.1"/>
    <property type="molecule type" value="Genomic_DNA"/>
</dbReference>
<keyword evidence="2" id="KW-1185">Reference proteome</keyword>
<organism evidence="1 2">
    <name type="scientific">Gossypium schwendimanii</name>
    <name type="common">Cotton</name>
    <dbReference type="NCBI Taxonomy" id="34291"/>
    <lineage>
        <taxon>Eukaryota</taxon>
        <taxon>Viridiplantae</taxon>
        <taxon>Streptophyta</taxon>
        <taxon>Embryophyta</taxon>
        <taxon>Tracheophyta</taxon>
        <taxon>Spermatophyta</taxon>
        <taxon>Magnoliopsida</taxon>
        <taxon>eudicotyledons</taxon>
        <taxon>Gunneridae</taxon>
        <taxon>Pentapetalae</taxon>
        <taxon>rosids</taxon>
        <taxon>malvids</taxon>
        <taxon>Malvales</taxon>
        <taxon>Malvaceae</taxon>
        <taxon>Malvoideae</taxon>
        <taxon>Gossypium</taxon>
    </lineage>
</organism>
<name>A0A7J9MI82_GOSSC</name>
<evidence type="ECO:0008006" key="3">
    <source>
        <dbReference type="Google" id="ProtNLM"/>
    </source>
</evidence>
<proteinExistence type="predicted"/>
<accession>A0A7J9MI82</accession>
<evidence type="ECO:0000313" key="2">
    <source>
        <dbReference type="Proteomes" id="UP000593576"/>
    </source>
</evidence>
<dbReference type="OrthoDB" id="1001905at2759"/>
<reference evidence="1 2" key="1">
    <citation type="journal article" date="2019" name="Genome Biol. Evol.">
        <title>Insights into the evolution of the New World diploid cottons (Gossypium, subgenus Houzingenia) based on genome sequencing.</title>
        <authorList>
            <person name="Grover C.E."/>
            <person name="Arick M.A. 2nd"/>
            <person name="Thrash A."/>
            <person name="Conover J.L."/>
            <person name="Sanders W.S."/>
            <person name="Peterson D.G."/>
            <person name="Frelichowski J.E."/>
            <person name="Scheffler J.A."/>
            <person name="Scheffler B.E."/>
            <person name="Wendel J.F."/>
        </authorList>
    </citation>
    <scope>NUCLEOTIDE SEQUENCE [LARGE SCALE GENOMIC DNA]</scope>
    <source>
        <strain evidence="1">1</strain>
        <tissue evidence="1">Leaf</tissue>
    </source>
</reference>